<protein>
    <submittedName>
        <fullName evidence="1">Uncharacterized protein</fullName>
    </submittedName>
</protein>
<proteinExistence type="predicted"/>
<organism evidence="1 2">
    <name type="scientific">Parelaphostrongylus tenuis</name>
    <name type="common">Meningeal worm</name>
    <dbReference type="NCBI Taxonomy" id="148309"/>
    <lineage>
        <taxon>Eukaryota</taxon>
        <taxon>Metazoa</taxon>
        <taxon>Ecdysozoa</taxon>
        <taxon>Nematoda</taxon>
        <taxon>Chromadorea</taxon>
        <taxon>Rhabditida</taxon>
        <taxon>Rhabditina</taxon>
        <taxon>Rhabditomorpha</taxon>
        <taxon>Strongyloidea</taxon>
        <taxon>Metastrongylidae</taxon>
        <taxon>Parelaphostrongylus</taxon>
    </lineage>
</organism>
<accession>A0AAD5M405</accession>
<name>A0AAD5M405_PARTN</name>
<dbReference type="Proteomes" id="UP001196413">
    <property type="component" value="Unassembled WGS sequence"/>
</dbReference>
<evidence type="ECO:0000313" key="2">
    <source>
        <dbReference type="Proteomes" id="UP001196413"/>
    </source>
</evidence>
<gene>
    <name evidence="1" type="ORF">KIN20_007903</name>
</gene>
<comment type="caution">
    <text evidence="1">The sequence shown here is derived from an EMBL/GenBank/DDBJ whole genome shotgun (WGS) entry which is preliminary data.</text>
</comment>
<reference evidence="1" key="1">
    <citation type="submission" date="2021-06" db="EMBL/GenBank/DDBJ databases">
        <title>Parelaphostrongylus tenuis whole genome reference sequence.</title>
        <authorList>
            <person name="Garwood T.J."/>
            <person name="Larsen P.A."/>
            <person name="Fountain-Jones N.M."/>
            <person name="Garbe J.R."/>
            <person name="Macchietto M.G."/>
            <person name="Kania S.A."/>
            <person name="Gerhold R.W."/>
            <person name="Richards J.E."/>
            <person name="Wolf T.M."/>
        </authorList>
    </citation>
    <scope>NUCLEOTIDE SEQUENCE</scope>
    <source>
        <strain evidence="1">MNPRO001-30</strain>
        <tissue evidence="1">Meninges</tissue>
    </source>
</reference>
<sequence>MMESPFYCFLAWVGVEPPSHSYEGCVLLLHYRCHRYSTFLRYEGLVLGSRVALHKLLDLKDKSTSCGKVVRCCRGMSIISI</sequence>
<dbReference type="AlphaFoldDB" id="A0AAD5M405"/>
<dbReference type="EMBL" id="JAHQIW010001222">
    <property type="protein sequence ID" value="KAJ1351767.1"/>
    <property type="molecule type" value="Genomic_DNA"/>
</dbReference>
<keyword evidence="2" id="KW-1185">Reference proteome</keyword>
<evidence type="ECO:0000313" key="1">
    <source>
        <dbReference type="EMBL" id="KAJ1351767.1"/>
    </source>
</evidence>